<dbReference type="PANTHER" id="PTHR10073">
    <property type="entry name" value="DNA MISMATCH REPAIR PROTEIN MLH, PMS, MUTL"/>
    <property type="match status" value="1"/>
</dbReference>
<organism evidence="6 7">
    <name type="scientific">Angomonas deanei</name>
    <dbReference type="NCBI Taxonomy" id="59799"/>
    <lineage>
        <taxon>Eukaryota</taxon>
        <taxon>Discoba</taxon>
        <taxon>Euglenozoa</taxon>
        <taxon>Kinetoplastea</taxon>
        <taxon>Metakinetoplastina</taxon>
        <taxon>Trypanosomatida</taxon>
        <taxon>Trypanosomatidae</taxon>
        <taxon>Strigomonadinae</taxon>
        <taxon>Angomonas</taxon>
    </lineage>
</organism>
<dbReference type="GO" id="GO:0032389">
    <property type="term" value="C:MutLalpha complex"/>
    <property type="evidence" value="ECO:0007669"/>
    <property type="project" value="TreeGrafter"/>
</dbReference>
<comment type="similarity">
    <text evidence="1">Belongs to the DNA mismatch repair MutL/HexB family.</text>
</comment>
<dbReference type="EMBL" id="LR877151">
    <property type="protein sequence ID" value="CAD2216894.1"/>
    <property type="molecule type" value="Genomic_DNA"/>
</dbReference>
<dbReference type="SMART" id="SM01340">
    <property type="entry name" value="DNA_mis_repair"/>
    <property type="match status" value="1"/>
</dbReference>
<dbReference type="GO" id="GO:0006298">
    <property type="term" value="P:mismatch repair"/>
    <property type="evidence" value="ECO:0007669"/>
    <property type="project" value="InterPro"/>
</dbReference>
<feature type="domain" description="MutL C-terminal dimerisation" evidence="4">
    <location>
        <begin position="720"/>
        <end position="880"/>
    </location>
</feature>
<dbReference type="InterPro" id="IPR042121">
    <property type="entry name" value="MutL_C_regsub"/>
</dbReference>
<evidence type="ECO:0000256" key="1">
    <source>
        <dbReference type="ARBA" id="ARBA00006082"/>
    </source>
</evidence>
<keyword evidence="2" id="KW-0227">DNA damage</keyword>
<evidence type="ECO:0000259" key="5">
    <source>
        <dbReference type="SMART" id="SM01340"/>
    </source>
</evidence>
<reference evidence="6 7" key="1">
    <citation type="submission" date="2020-08" db="EMBL/GenBank/DDBJ databases">
        <authorList>
            <person name="Newling K."/>
            <person name="Davey J."/>
            <person name="Forrester S."/>
        </authorList>
    </citation>
    <scope>NUCLEOTIDE SEQUENCE [LARGE SCALE GENOMIC DNA]</scope>
    <source>
        <strain evidence="7">Crithidia deanei Carvalho (ATCC PRA-265)</strain>
    </source>
</reference>
<evidence type="ECO:0000313" key="7">
    <source>
        <dbReference type="Proteomes" id="UP000515908"/>
    </source>
</evidence>
<protein>
    <submittedName>
        <fullName evidence="6">Histidine kinase-, DNA gyrase B-, and HSP90-like ATPase/MutL C terminal dimerisation domain containing protein, putative</fullName>
    </submittedName>
</protein>
<gene>
    <name evidence="6" type="ORF">ADEAN_000437200</name>
</gene>
<accession>A0A7G2CDH2</accession>
<dbReference type="SUPFAM" id="SSF118116">
    <property type="entry name" value="DNA mismatch repair protein MutL"/>
    <property type="match status" value="1"/>
</dbReference>
<dbReference type="InterPro" id="IPR037198">
    <property type="entry name" value="MutL_C_sf"/>
</dbReference>
<dbReference type="GO" id="GO:0005524">
    <property type="term" value="F:ATP binding"/>
    <property type="evidence" value="ECO:0007669"/>
    <property type="project" value="InterPro"/>
</dbReference>
<dbReference type="SMART" id="SM00853">
    <property type="entry name" value="MutL_C"/>
    <property type="match status" value="1"/>
</dbReference>
<dbReference type="GO" id="GO:0016887">
    <property type="term" value="F:ATP hydrolysis activity"/>
    <property type="evidence" value="ECO:0007669"/>
    <property type="project" value="InterPro"/>
</dbReference>
<feature type="compositionally biased region" description="Basic and acidic residues" evidence="3">
    <location>
        <begin position="581"/>
        <end position="591"/>
    </location>
</feature>
<feature type="compositionally biased region" description="Acidic residues" evidence="3">
    <location>
        <begin position="535"/>
        <end position="546"/>
    </location>
</feature>
<dbReference type="Gene3D" id="3.30.1540.20">
    <property type="entry name" value="MutL, C-terminal domain, dimerisation subdomain"/>
    <property type="match status" value="1"/>
</dbReference>
<evidence type="ECO:0000259" key="4">
    <source>
        <dbReference type="SMART" id="SM00853"/>
    </source>
</evidence>
<dbReference type="SUPFAM" id="SSF54211">
    <property type="entry name" value="Ribosomal protein S5 domain 2-like"/>
    <property type="match status" value="1"/>
</dbReference>
<keyword evidence="6" id="KW-0808">Transferase</keyword>
<dbReference type="PROSITE" id="PS00058">
    <property type="entry name" value="DNA_MISMATCH_REPAIR_1"/>
    <property type="match status" value="1"/>
</dbReference>
<dbReference type="InterPro" id="IPR036890">
    <property type="entry name" value="HATPase_C_sf"/>
</dbReference>
<dbReference type="InterPro" id="IPR014721">
    <property type="entry name" value="Ribsml_uS5_D2-typ_fold_subgr"/>
</dbReference>
<dbReference type="InterPro" id="IPR013507">
    <property type="entry name" value="DNA_mismatch_S5_2-like"/>
</dbReference>
<dbReference type="GO" id="GO:0030983">
    <property type="term" value="F:mismatched DNA binding"/>
    <property type="evidence" value="ECO:0007669"/>
    <property type="project" value="InterPro"/>
</dbReference>
<dbReference type="InterPro" id="IPR020568">
    <property type="entry name" value="Ribosomal_Su5_D2-typ_SF"/>
</dbReference>
<dbReference type="Pfam" id="PF13589">
    <property type="entry name" value="HATPase_c_3"/>
    <property type="match status" value="1"/>
</dbReference>
<dbReference type="Gene3D" id="3.30.565.10">
    <property type="entry name" value="Histidine kinase-like ATPase, C-terminal domain"/>
    <property type="match status" value="1"/>
</dbReference>
<feature type="compositionally biased region" description="Low complexity" evidence="3">
    <location>
        <begin position="97"/>
        <end position="113"/>
    </location>
</feature>
<evidence type="ECO:0000256" key="3">
    <source>
        <dbReference type="SAM" id="MobiDB-lite"/>
    </source>
</evidence>
<dbReference type="GO" id="GO:0140664">
    <property type="term" value="F:ATP-dependent DNA damage sensor activity"/>
    <property type="evidence" value="ECO:0007669"/>
    <property type="project" value="InterPro"/>
</dbReference>
<evidence type="ECO:0000313" key="6">
    <source>
        <dbReference type="EMBL" id="CAD2216894.1"/>
    </source>
</evidence>
<dbReference type="InterPro" id="IPR038973">
    <property type="entry name" value="MutL/Mlh/Pms-like"/>
</dbReference>
<dbReference type="SUPFAM" id="SSF55874">
    <property type="entry name" value="ATPase domain of HSP90 chaperone/DNA topoisomerase II/histidine kinase"/>
    <property type="match status" value="1"/>
</dbReference>
<dbReference type="Gene3D" id="3.30.230.10">
    <property type="match status" value="1"/>
</dbReference>
<name>A0A7G2CDH2_9TRYP</name>
<dbReference type="InterPro" id="IPR042120">
    <property type="entry name" value="MutL_C_dimsub"/>
</dbReference>
<dbReference type="Proteomes" id="UP000515908">
    <property type="component" value="Chromosome 07"/>
</dbReference>
<feature type="domain" description="DNA mismatch repair protein S5" evidence="5">
    <location>
        <begin position="256"/>
        <end position="411"/>
    </location>
</feature>
<sequence>MNCITRLDTNSARKISAGQVITDVSSVLKELVENAIDADATHVTIRLERFGLDCIEVEDNGSGVPLEAGVTELPEGAPLMEKIPLLNSRASTKRTSTRSSTSDLPPTPTSGSSAPLQEDHDNSSKDQLGFRGEALHSLAQLSTVTLTTMHANTMPHTVELTQGPSQPFTVQLHQQRQTCGTTVRVAQLFQHLPVRRKELEKHHRRQLTQAVQLLKQYALSHPGLRLLLLHQEDPPRQSAWVTLLSLSGSNDLVKAVSEAYGGATVLHQHAVQWWCPPFGEVTGLLADLPQGGRLNKDRQVLALDGRLVDLPSVSKALQDAFTQSLPNASQKLQVSYFLNIHTLSKSKEEEKETDDIPLLLSNRSQGSSSDSFNLSNTDNVQYDVNLAPNKRKVLFANVEQFAQMIHGHALQDFQRAAERSDTSPNSNNANNAAARQEQQRIQLALLEKAEKERRKPVSATAFTQYAFKSYSSQNKKQNEKEKDAVVTQWALDRQLLTPQEAQTAEESKAVGVISAQLMEEDDGEKKKGRKRSREEDESREDETDMEEILKLEENLTLSSEVGSDKDDDDEEQQEEEEEKGEESTTKEENNHHNNNSVHTNCGLTPNKEEEEAGDHNNDTTINSVEAVADTPLSSRPSGLFKEGVTLPCIEHILPSNNTNNEKGCCPSCSGHLPSMYAFQAEESTIDNNSKKKHKKKDIQEQNDETLGSLFEKQSFRDLHIIGQFNHGFILATLNTDHHNHQNNSLLFIIDQHASDEIYNYERHKKSYKARPQILVSPVVVSMDVGEVQLALEHAATLREHGFLVKEATKENTPQDGELLANKLLVCSVPVLPYDTVLPTDVLELIQQLVTYHSIQSPLKAVWHSLATKACRQSIMIGTALNLTTMRNVVHRLAELEKPWNCPHGRPTLRCLGTVGSYAEELQRAASAGWRRCLSNKGEETEERVSPSGYYYGL</sequence>
<evidence type="ECO:0000256" key="2">
    <source>
        <dbReference type="ARBA" id="ARBA00022763"/>
    </source>
</evidence>
<dbReference type="VEuPathDB" id="TriTrypDB:ADEAN_000437200"/>
<dbReference type="Gene3D" id="3.30.1370.100">
    <property type="entry name" value="MutL, C-terminal domain, regulatory subdomain"/>
    <property type="match status" value="1"/>
</dbReference>
<feature type="compositionally biased region" description="Polar residues" evidence="3">
    <location>
        <begin position="361"/>
        <end position="374"/>
    </location>
</feature>
<proteinExistence type="inferred from homology"/>
<feature type="region of interest" description="Disordered" evidence="3">
    <location>
        <begin position="348"/>
        <end position="374"/>
    </location>
</feature>
<keyword evidence="6" id="KW-0418">Kinase</keyword>
<feature type="region of interest" description="Disordered" evidence="3">
    <location>
        <begin position="81"/>
        <end position="127"/>
    </location>
</feature>
<dbReference type="PANTHER" id="PTHR10073:SF55">
    <property type="entry name" value="REPAIR PROTEIN PMS1, PUTATIVE-RELATED"/>
    <property type="match status" value="1"/>
</dbReference>
<keyword evidence="7" id="KW-1185">Reference proteome</keyword>
<feature type="region of interest" description="Disordered" evidence="3">
    <location>
        <begin position="413"/>
        <end position="437"/>
    </location>
</feature>
<dbReference type="AlphaFoldDB" id="A0A7G2CDH2"/>
<feature type="region of interest" description="Disordered" evidence="3">
    <location>
        <begin position="498"/>
        <end position="618"/>
    </location>
</feature>
<dbReference type="OrthoDB" id="10254304at2759"/>
<dbReference type="Pfam" id="PF08676">
    <property type="entry name" value="MutL_C"/>
    <property type="match status" value="1"/>
</dbReference>
<dbReference type="GO" id="GO:0016301">
    <property type="term" value="F:kinase activity"/>
    <property type="evidence" value="ECO:0007669"/>
    <property type="project" value="UniProtKB-KW"/>
</dbReference>
<dbReference type="InterPro" id="IPR014762">
    <property type="entry name" value="DNA_mismatch_repair_CS"/>
</dbReference>
<dbReference type="InterPro" id="IPR014790">
    <property type="entry name" value="MutL_C"/>
</dbReference>
<feature type="compositionally biased region" description="Acidic residues" evidence="3">
    <location>
        <begin position="565"/>
        <end position="580"/>
    </location>
</feature>